<keyword evidence="3" id="KW-0520">NAD</keyword>
<dbReference type="Proteomes" id="UP000436801">
    <property type="component" value="Unassembled WGS sequence"/>
</dbReference>
<gene>
    <name evidence="5" type="ORF">GQR91_13300</name>
</gene>
<dbReference type="InterPro" id="IPR036291">
    <property type="entry name" value="NAD(P)-bd_dom_sf"/>
</dbReference>
<dbReference type="SUPFAM" id="SSF51735">
    <property type="entry name" value="NAD(P)-binding Rossmann-fold domains"/>
    <property type="match status" value="1"/>
</dbReference>
<evidence type="ECO:0000256" key="2">
    <source>
        <dbReference type="ARBA" id="ARBA00023002"/>
    </source>
</evidence>
<sequence>MRCWCRRRASRWCWPSRSSSAAGRPGPAERQSRSSRVDRLKGKRAIVTGAGQGIGRAAAERFAQEGASVVAVDRNADALATLTGCETRLLDLTDAAAIAAFGAEAGEVDVLFNCAGYVDAGTLLNSQDAGYRLSFDLNVHAITHMLTALLPGMIARGGGSIINMASVAGPVIGVANRFAYCASKAAVAGITRSVAVDYVGDKIRCNAICPGTVQSPSLDERLAATGDEAGARAAFIARQPLGRLGTADEVAALALYLASDESAYTTGQLHVIDGGWCMA</sequence>
<dbReference type="PRINTS" id="PR00080">
    <property type="entry name" value="SDRFAMILY"/>
</dbReference>
<dbReference type="PRINTS" id="PR00081">
    <property type="entry name" value="GDHRDH"/>
</dbReference>
<keyword evidence="2" id="KW-0560">Oxidoreductase</keyword>
<dbReference type="InterPro" id="IPR020904">
    <property type="entry name" value="Sc_DH/Rdtase_CS"/>
</dbReference>
<evidence type="ECO:0000313" key="5">
    <source>
        <dbReference type="EMBL" id="MWC44620.1"/>
    </source>
</evidence>
<dbReference type="FunFam" id="3.40.50.720:FF:000084">
    <property type="entry name" value="Short-chain dehydrogenase reductase"/>
    <property type="match status" value="1"/>
</dbReference>
<dbReference type="PROSITE" id="PS00061">
    <property type="entry name" value="ADH_SHORT"/>
    <property type="match status" value="1"/>
</dbReference>
<dbReference type="OrthoDB" id="9789398at2"/>
<proteinExistence type="inferred from homology"/>
<dbReference type="InterPro" id="IPR051122">
    <property type="entry name" value="SDR_DHRS6-like"/>
</dbReference>
<evidence type="ECO:0000256" key="4">
    <source>
        <dbReference type="SAM" id="MobiDB-lite"/>
    </source>
</evidence>
<reference evidence="5 6" key="1">
    <citation type="submission" date="2019-12" db="EMBL/GenBank/DDBJ databases">
        <authorList>
            <person name="Zheng J."/>
        </authorList>
    </citation>
    <scope>NUCLEOTIDE SEQUENCE [LARGE SCALE GENOMIC DNA]</scope>
    <source>
        <strain evidence="5 6">DSM 27347</strain>
    </source>
</reference>
<evidence type="ECO:0000256" key="1">
    <source>
        <dbReference type="ARBA" id="ARBA00006484"/>
    </source>
</evidence>
<evidence type="ECO:0000313" key="6">
    <source>
        <dbReference type="Proteomes" id="UP000436801"/>
    </source>
</evidence>
<dbReference type="Pfam" id="PF13561">
    <property type="entry name" value="adh_short_C2"/>
    <property type="match status" value="1"/>
</dbReference>
<comment type="caution">
    <text evidence="5">The sequence shown here is derived from an EMBL/GenBank/DDBJ whole genome shotgun (WGS) entry which is preliminary data.</text>
</comment>
<dbReference type="Gene3D" id="3.40.50.720">
    <property type="entry name" value="NAD(P)-binding Rossmann-like Domain"/>
    <property type="match status" value="1"/>
</dbReference>
<comment type="similarity">
    <text evidence="1">Belongs to the short-chain dehydrogenases/reductases (SDR) family.</text>
</comment>
<accession>A0A6N8LUF6</accession>
<dbReference type="EMBL" id="WSUT01000005">
    <property type="protein sequence ID" value="MWC44620.1"/>
    <property type="molecule type" value="Genomic_DNA"/>
</dbReference>
<dbReference type="GO" id="GO:0016491">
    <property type="term" value="F:oxidoreductase activity"/>
    <property type="evidence" value="ECO:0007669"/>
    <property type="project" value="UniProtKB-KW"/>
</dbReference>
<protein>
    <submittedName>
        <fullName evidence="5">SDR family oxidoreductase</fullName>
    </submittedName>
</protein>
<evidence type="ECO:0000256" key="3">
    <source>
        <dbReference type="ARBA" id="ARBA00023027"/>
    </source>
</evidence>
<dbReference type="InterPro" id="IPR002347">
    <property type="entry name" value="SDR_fam"/>
</dbReference>
<feature type="region of interest" description="Disordered" evidence="4">
    <location>
        <begin position="16"/>
        <end position="35"/>
    </location>
</feature>
<dbReference type="AlphaFoldDB" id="A0A6N8LUF6"/>
<name>A0A6N8LUF6_9SPHN</name>
<organism evidence="5 6">
    <name type="scientific">Sphingomonas carotinifaciens</name>
    <dbReference type="NCBI Taxonomy" id="1166323"/>
    <lineage>
        <taxon>Bacteria</taxon>
        <taxon>Pseudomonadati</taxon>
        <taxon>Pseudomonadota</taxon>
        <taxon>Alphaproteobacteria</taxon>
        <taxon>Sphingomonadales</taxon>
        <taxon>Sphingomonadaceae</taxon>
        <taxon>Sphingomonas</taxon>
    </lineage>
</organism>
<dbReference type="PANTHER" id="PTHR43477">
    <property type="entry name" value="DIHYDROANTICAPSIN 7-DEHYDROGENASE"/>
    <property type="match status" value="1"/>
</dbReference>
<dbReference type="PANTHER" id="PTHR43477:SF4">
    <property type="entry name" value="DEHYDROGENASE_REDUCTASE SDR FAMILY MEMBER 6"/>
    <property type="match status" value="1"/>
</dbReference>